<keyword evidence="7 8" id="KW-0472">Membrane</keyword>
<evidence type="ECO:0000256" key="3">
    <source>
        <dbReference type="ARBA" id="ARBA00022475"/>
    </source>
</evidence>
<dbReference type="GO" id="GO:0008324">
    <property type="term" value="F:monoatomic cation transmembrane transporter activity"/>
    <property type="evidence" value="ECO:0007669"/>
    <property type="project" value="InterPro"/>
</dbReference>
<feature type="domain" description="RCK C-terminal" evidence="9">
    <location>
        <begin position="279"/>
        <end position="361"/>
    </location>
</feature>
<feature type="transmembrane region" description="Helical" evidence="8">
    <location>
        <begin position="371"/>
        <end position="391"/>
    </location>
</feature>
<dbReference type="InterPro" id="IPR006037">
    <property type="entry name" value="RCK_C"/>
</dbReference>
<dbReference type="NCBIfam" id="NF003007">
    <property type="entry name" value="PRK03818.1"/>
    <property type="match status" value="1"/>
</dbReference>
<feature type="transmembrane region" description="Helical" evidence="8">
    <location>
        <begin position="162"/>
        <end position="182"/>
    </location>
</feature>
<keyword evidence="3 8" id="KW-1003">Cell membrane</keyword>
<dbReference type="NCBIfam" id="TIGR01625">
    <property type="entry name" value="YidE_YbjL_dupl"/>
    <property type="match status" value="2"/>
</dbReference>
<feature type="transmembrane region" description="Helical" evidence="8">
    <location>
        <begin position="93"/>
        <end position="115"/>
    </location>
</feature>
<feature type="transmembrane region" description="Helical" evidence="8">
    <location>
        <begin position="397"/>
        <end position="417"/>
    </location>
</feature>
<feature type="transmembrane region" description="Helical" evidence="8">
    <location>
        <begin position="466"/>
        <end position="489"/>
    </location>
</feature>
<dbReference type="Proteomes" id="UP000269208">
    <property type="component" value="Chromosome"/>
</dbReference>
<evidence type="ECO:0000256" key="5">
    <source>
        <dbReference type="ARBA" id="ARBA00022737"/>
    </source>
</evidence>
<dbReference type="Gene3D" id="3.30.70.1450">
    <property type="entry name" value="Regulator of K+ conductance, C-terminal domain"/>
    <property type="match status" value="2"/>
</dbReference>
<gene>
    <name evidence="8" type="primary">yidE</name>
    <name evidence="10" type="ORF">NCTC6754_01899</name>
</gene>
<dbReference type="SUPFAM" id="SSF116726">
    <property type="entry name" value="TrkA C-terminal domain-like"/>
    <property type="match status" value="2"/>
</dbReference>
<evidence type="ECO:0000256" key="6">
    <source>
        <dbReference type="ARBA" id="ARBA00022989"/>
    </source>
</evidence>
<dbReference type="AlphaFoldDB" id="A0A3S4HYC0"/>
<evidence type="ECO:0000313" key="11">
    <source>
        <dbReference type="Proteomes" id="UP000269208"/>
    </source>
</evidence>
<keyword evidence="6 8" id="KW-1133">Transmembrane helix</keyword>
<name>A0A3S4HYC0_SALET</name>
<comment type="caution">
    <text evidence="8">Lacks conserved residue(s) required for the propagation of feature annotation.</text>
</comment>
<keyword evidence="4 8" id="KW-0812">Transmembrane</keyword>
<keyword evidence="2 8" id="KW-0813">Transport</keyword>
<dbReference type="PANTHER" id="PTHR30445:SF3">
    <property type="entry name" value="TRANSPORT PROTEIN YIDE-RELATED"/>
    <property type="match status" value="1"/>
</dbReference>
<feature type="transmembrane region" description="Helical" evidence="8">
    <location>
        <begin position="429"/>
        <end position="446"/>
    </location>
</feature>
<accession>A0A3S4HYC0</accession>
<dbReference type="GO" id="GO:0006813">
    <property type="term" value="P:potassium ion transport"/>
    <property type="evidence" value="ECO:0007669"/>
    <property type="project" value="InterPro"/>
</dbReference>
<feature type="domain" description="RCK C-terminal" evidence="9">
    <location>
        <begin position="192"/>
        <end position="276"/>
    </location>
</feature>
<dbReference type="GO" id="GO:0005886">
    <property type="term" value="C:plasma membrane"/>
    <property type="evidence" value="ECO:0007669"/>
    <property type="project" value="UniProtKB-SubCell"/>
</dbReference>
<evidence type="ECO:0000256" key="7">
    <source>
        <dbReference type="ARBA" id="ARBA00023136"/>
    </source>
</evidence>
<dbReference type="InterPro" id="IPR023018">
    <property type="entry name" value="Transpt_YidE_put"/>
</dbReference>
<keyword evidence="5" id="KW-0677">Repeat</keyword>
<proteinExistence type="inferred from homology"/>
<dbReference type="HAMAP" id="MF_01016">
    <property type="entry name" value="YidE"/>
    <property type="match status" value="1"/>
</dbReference>
<dbReference type="Pfam" id="PF02080">
    <property type="entry name" value="TrkA_C"/>
    <property type="match status" value="1"/>
</dbReference>
<dbReference type="PANTHER" id="PTHR30445">
    <property type="entry name" value="K(+)_H(+) ANTIPORTER SUBUNIT KHTT"/>
    <property type="match status" value="1"/>
</dbReference>
<dbReference type="InterPro" id="IPR036721">
    <property type="entry name" value="RCK_C_sf"/>
</dbReference>
<comment type="subcellular location">
    <subcellularLocation>
        <location evidence="1 8">Cell membrane</location>
        <topology evidence="1 8">Multi-pass membrane protein</topology>
    </subcellularLocation>
</comment>
<dbReference type="EMBL" id="LR134190">
    <property type="protein sequence ID" value="VEB52149.1"/>
    <property type="molecule type" value="Genomic_DNA"/>
</dbReference>
<dbReference type="InterPro" id="IPR006512">
    <property type="entry name" value="YidE_YbjL"/>
</dbReference>
<evidence type="ECO:0000256" key="8">
    <source>
        <dbReference type="HAMAP-Rule" id="MF_01016"/>
    </source>
</evidence>
<feature type="transmembrane region" description="Helical" evidence="8">
    <location>
        <begin position="67"/>
        <end position="86"/>
    </location>
</feature>
<dbReference type="PROSITE" id="PS51202">
    <property type="entry name" value="RCK_C"/>
    <property type="match status" value="2"/>
</dbReference>
<evidence type="ECO:0000256" key="4">
    <source>
        <dbReference type="ARBA" id="ARBA00022692"/>
    </source>
</evidence>
<evidence type="ECO:0000256" key="1">
    <source>
        <dbReference type="ARBA" id="ARBA00004651"/>
    </source>
</evidence>
<feature type="transmembrane region" description="Helical" evidence="8">
    <location>
        <begin position="6"/>
        <end position="22"/>
    </location>
</feature>
<evidence type="ECO:0000259" key="9">
    <source>
        <dbReference type="PROSITE" id="PS51202"/>
    </source>
</evidence>
<protein>
    <recommendedName>
        <fullName evidence="8">Putative transport protein YidE</fullName>
    </recommendedName>
</protein>
<evidence type="ECO:0000313" key="10">
    <source>
        <dbReference type="EMBL" id="VEB52149.1"/>
    </source>
</evidence>
<sequence>MSDIALTVSVLALVAVVGLWIGNIKVRGVGFGIGGVLFGGIIVGHFVDQAGVTLSGDMLHFIQEFGLILFVYTIGIQVGPGFFASLRVSGLRLNLFAILIVIMGGLVTAILHKIFAIPLPVVLGIFSGAVTNTPALGAGQQILRDLGTPVDLVDQMGMSYAMAYPFGICGILLTMWLMRLIFRVNVEAEAQKHESSLANGHSLIQTMNIRVENPNLNNMAIQDVPILNSDKIICSRLKRDDTLMVPSPGTIIQAGDLLHLVGQSTDLHNAQLVIGKEVDTSLSTRGTDLRVERVVVTNEKVLGKRIRDLHFKERYDVVISRLNRAGVELVASSDASLQFGDILNLVGRPASIDAVANVVGNAQQKLQQVQMLPVFIGIGLGVLLGSIPLFVPGFPVALKLGLAGGPLIMALILGRIGSIGKLYWFMPPSANLALRELGIVLFLAVVGLKSGGDFVDTLTQGEGLSWIGYGIFITAIPLITVGLLARIFAKMNYLTLCGMLAGSMTDPPALAFANNLHATSGAAALSYATVYPLVMFPAYYHATTAGGDFLGNGLAPDGALLIRPMHCVKSRLDNARRTGHTSALLLISFLNERANQRNGNDHNSILFQLVINLHRLFFSSATGGFSAFNSAIMPFLAVALKKVATEMKNSGNERGCAETHHQ</sequence>
<dbReference type="FunFam" id="3.30.70.1450:FF:000004">
    <property type="entry name" value="Putative transport protein YidE"/>
    <property type="match status" value="1"/>
</dbReference>
<organism evidence="10 11">
    <name type="scientific">Salmonella enterica I</name>
    <dbReference type="NCBI Taxonomy" id="59201"/>
    <lineage>
        <taxon>Bacteria</taxon>
        <taxon>Pseudomonadati</taxon>
        <taxon>Pseudomonadota</taxon>
        <taxon>Gammaproteobacteria</taxon>
        <taxon>Enterobacterales</taxon>
        <taxon>Enterobacteriaceae</taxon>
        <taxon>Salmonella</taxon>
    </lineage>
</organism>
<dbReference type="InterPro" id="IPR050144">
    <property type="entry name" value="AAE_transporter"/>
</dbReference>
<feature type="transmembrane region" description="Helical" evidence="8">
    <location>
        <begin position="29"/>
        <end position="47"/>
    </location>
</feature>
<dbReference type="Pfam" id="PF06826">
    <property type="entry name" value="Asp-Al_Ex"/>
    <property type="match status" value="2"/>
</dbReference>
<evidence type="ECO:0000256" key="2">
    <source>
        <dbReference type="ARBA" id="ARBA00022448"/>
    </source>
</evidence>
<comment type="similarity">
    <text evidence="8">Belongs to the AAE transporter (TC 2.A.81) family. YidE subfamily.</text>
</comment>
<reference evidence="10 11" key="1">
    <citation type="submission" date="2018-12" db="EMBL/GenBank/DDBJ databases">
        <authorList>
            <consortium name="Pathogen Informatics"/>
        </authorList>
    </citation>
    <scope>NUCLEOTIDE SEQUENCE [LARGE SCALE GENOMIC DNA]</scope>
    <source>
        <strain evidence="10 11">NCTC6754</strain>
    </source>
</reference>